<accession>A0A1H3GEZ2</accession>
<dbReference type="AlphaFoldDB" id="A0A1H3GEZ2"/>
<dbReference type="STRING" id="574349.SAMN05443545_10993"/>
<keyword evidence="3" id="KW-1185">Reference proteome</keyword>
<dbReference type="InterPro" id="IPR005586">
    <property type="entry name" value="ABC_trans_aux"/>
</dbReference>
<proteinExistence type="predicted"/>
<dbReference type="SUPFAM" id="SSF159594">
    <property type="entry name" value="XCC0632-like"/>
    <property type="match status" value="1"/>
</dbReference>
<dbReference type="EMBL" id="FNNI01000009">
    <property type="protein sequence ID" value="SDY01856.1"/>
    <property type="molecule type" value="Genomic_DNA"/>
</dbReference>
<protein>
    <recommendedName>
        <fullName evidence="1">ABC-type transport auxiliary lipoprotein component domain-containing protein</fullName>
    </recommendedName>
</protein>
<reference evidence="2 3" key="1">
    <citation type="submission" date="2016-10" db="EMBL/GenBank/DDBJ databases">
        <authorList>
            <person name="de Groot N.N."/>
        </authorList>
    </citation>
    <scope>NUCLEOTIDE SEQUENCE [LARGE SCALE GENOMIC DNA]</scope>
    <source>
        <strain evidence="2 3">DSM 19219</strain>
    </source>
</reference>
<evidence type="ECO:0000259" key="1">
    <source>
        <dbReference type="Pfam" id="PF03886"/>
    </source>
</evidence>
<gene>
    <name evidence="2" type="ORF">SAMN05443545_10993</name>
</gene>
<dbReference type="Pfam" id="PF03886">
    <property type="entry name" value="ABC_trans_aux"/>
    <property type="match status" value="1"/>
</dbReference>
<name>A0A1H3GEZ2_9GAMM</name>
<organism evidence="2 3">
    <name type="scientific">Aidingimonas halophila</name>
    <dbReference type="NCBI Taxonomy" id="574349"/>
    <lineage>
        <taxon>Bacteria</taxon>
        <taxon>Pseudomonadati</taxon>
        <taxon>Pseudomonadota</taxon>
        <taxon>Gammaproteobacteria</taxon>
        <taxon>Oceanospirillales</taxon>
        <taxon>Halomonadaceae</taxon>
        <taxon>Aidingimonas</taxon>
    </lineage>
</organism>
<feature type="domain" description="ABC-type transport auxiliary lipoprotein component" evidence="1">
    <location>
        <begin position="49"/>
        <end position="208"/>
    </location>
</feature>
<dbReference type="RefSeq" id="WP_229806489.1">
    <property type="nucleotide sequence ID" value="NZ_BMXH01000007.1"/>
</dbReference>
<sequence length="215" mass="24405">MVSLTHFGQQYPHLDTSGRYLRMTRHIIMMAGWLILTGCVGTPTPSERYTLPGPEHVETAGADTDQVLLIDSLTLAGYLDSDGIVLQLDELRLNEARQHRWAERLDRQLERGLRQRLATTLEDTRITMDADDTRASDTVTHLRITIDRFQGDHRGYAIASGQWQLHDEDDRLVMARSFDERTELTSDGYAALVRALGQSWDRVGKAIATAVREMR</sequence>
<dbReference type="Proteomes" id="UP000198500">
    <property type="component" value="Unassembled WGS sequence"/>
</dbReference>
<evidence type="ECO:0000313" key="3">
    <source>
        <dbReference type="Proteomes" id="UP000198500"/>
    </source>
</evidence>
<evidence type="ECO:0000313" key="2">
    <source>
        <dbReference type="EMBL" id="SDY01856.1"/>
    </source>
</evidence>
<dbReference type="Gene3D" id="3.40.50.10610">
    <property type="entry name" value="ABC-type transport auxiliary lipoprotein component"/>
    <property type="match status" value="1"/>
</dbReference>